<dbReference type="InterPro" id="IPR050985">
    <property type="entry name" value="Alpha-glycosidase_related"/>
</dbReference>
<protein>
    <recommendedName>
        <fullName evidence="2 5">Alpha-galactosidase</fullName>
        <ecNumber evidence="2 5">3.2.1.22</ecNumber>
    </recommendedName>
</protein>
<evidence type="ECO:0000256" key="1">
    <source>
        <dbReference type="ARBA" id="ARBA00001255"/>
    </source>
</evidence>
<organism evidence="9 10">
    <name type="scientific">Chryseolinea lacunae</name>
    <dbReference type="NCBI Taxonomy" id="2801331"/>
    <lineage>
        <taxon>Bacteria</taxon>
        <taxon>Pseudomonadati</taxon>
        <taxon>Bacteroidota</taxon>
        <taxon>Cytophagia</taxon>
        <taxon>Cytophagales</taxon>
        <taxon>Fulvivirgaceae</taxon>
        <taxon>Chryseolinea</taxon>
    </lineage>
</organism>
<dbReference type="PROSITE" id="PS00512">
    <property type="entry name" value="ALPHA_GALACTOSIDASE"/>
    <property type="match status" value="1"/>
</dbReference>
<dbReference type="InterPro" id="IPR002252">
    <property type="entry name" value="Glyco_hydro_36"/>
</dbReference>
<comment type="catalytic activity">
    <reaction evidence="1 5">
        <text>Hydrolysis of terminal, non-reducing alpha-D-galactose residues in alpha-D-galactosides, including galactose oligosaccharides, galactomannans and galactolipids.</text>
        <dbReference type="EC" id="3.2.1.22"/>
    </reaction>
</comment>
<dbReference type="PANTHER" id="PTHR43053">
    <property type="entry name" value="GLYCOSIDASE FAMILY 31"/>
    <property type="match status" value="1"/>
</dbReference>
<evidence type="ECO:0000256" key="6">
    <source>
        <dbReference type="SAM" id="SignalP"/>
    </source>
</evidence>
<dbReference type="InterPro" id="IPR013780">
    <property type="entry name" value="Glyco_hydro_b"/>
</dbReference>
<feature type="signal peptide" evidence="6">
    <location>
        <begin position="1"/>
        <end position="22"/>
    </location>
</feature>
<feature type="domain" description="Glycosyl hydrolase family 36 N-terminal" evidence="8">
    <location>
        <begin position="45"/>
        <end position="268"/>
    </location>
</feature>
<evidence type="ECO:0000256" key="5">
    <source>
        <dbReference type="PIRNR" id="PIRNR005536"/>
    </source>
</evidence>
<dbReference type="EMBL" id="JAERRB010000017">
    <property type="protein sequence ID" value="MBL0745514.1"/>
    <property type="molecule type" value="Genomic_DNA"/>
</dbReference>
<dbReference type="EC" id="3.2.1.22" evidence="2 5"/>
<evidence type="ECO:0000256" key="3">
    <source>
        <dbReference type="ARBA" id="ARBA00022801"/>
    </source>
</evidence>
<comment type="similarity">
    <text evidence="5">Belongs to the glycosyl hydrolase.</text>
</comment>
<dbReference type="InterPro" id="IPR000111">
    <property type="entry name" value="Glyco_hydro_27/36_CS"/>
</dbReference>
<dbReference type="PANTHER" id="PTHR43053:SF3">
    <property type="entry name" value="ALPHA-GALACTOSIDASE C-RELATED"/>
    <property type="match status" value="1"/>
</dbReference>
<dbReference type="Gene3D" id="2.70.98.60">
    <property type="entry name" value="alpha-galactosidase from lactobacil brevis"/>
    <property type="match status" value="1"/>
</dbReference>
<dbReference type="Gene3D" id="3.20.20.70">
    <property type="entry name" value="Aldolase class I"/>
    <property type="match status" value="1"/>
</dbReference>
<dbReference type="PRINTS" id="PR00743">
    <property type="entry name" value="GLHYDRLASE36"/>
</dbReference>
<evidence type="ECO:0000259" key="8">
    <source>
        <dbReference type="Pfam" id="PF16875"/>
    </source>
</evidence>
<keyword evidence="4 5" id="KW-0326">Glycosidase</keyword>
<dbReference type="Proteomes" id="UP000613030">
    <property type="component" value="Unassembled WGS sequence"/>
</dbReference>
<evidence type="ECO:0000256" key="2">
    <source>
        <dbReference type="ARBA" id="ARBA00012755"/>
    </source>
</evidence>
<keyword evidence="3 5" id="KW-0378">Hydrolase</keyword>
<proteinExistence type="inferred from homology"/>
<feature type="chain" id="PRO_5045873961" description="Alpha-galactosidase" evidence="6">
    <location>
        <begin position="23"/>
        <end position="726"/>
    </location>
</feature>
<keyword evidence="10" id="KW-1185">Reference proteome</keyword>
<name>A0ABS1L1D2_9BACT</name>
<accession>A0ABS1L1D2</accession>
<dbReference type="Pfam" id="PF02065">
    <property type="entry name" value="Melibiase"/>
    <property type="match status" value="1"/>
</dbReference>
<sequence length="726" mass="82183">MNANRIVSLASFLTCLVFTASAQTDAVAIHTAHTSLVYKVAGDGTLIQAYYGKRIADDQLKNIQTTDHEAYSSYGKAYVFEPAFRVVHADGNLTTELKYVGKDVTTPEKNISVTRIQLKDSFYDLTVSLYVKAYQNEDILEQWTEVVHGEKKDIVLHDFASSQLSVKASAYWLTSFYGNWANEMNMHEEKLVEGSKILESKLGVRSNQFSHPCFLLGVDESPNENEGTVIGGTLAWPGSWRLSFEVDPSKNLRILSGINPFASQYTLKAKEVFKTPALLFTLSNTGKGEISRRFHTWARTYGIHKSERPHMTLLNNWEATYFDFNEPVLKQIIADGADMGFDLFLLDDGWFANKYPRNNDDAGLGDWEVNKKKLPNGIGELVKEAKAKNIKFGIWIEPEMVNPKSELYEKHPDWVITGANRAIDVSRNQLVLDLSNPKVQNHVFSVVDKILTENPDVAYMKWDCNRYMTNVGSSFLPAEKQTHLFIKYAQGLLDVLKRVRQKYPDVVLMACSGGGARIDYATLPFFDEYWISDNTDALDRIFIQWGTSYFFPLIGLASHVSVVPNHITKRITPLKFRFDVAMSAKLGMDLQPKDMNAEDKTFSRSAIQAYNGIKHIIQSGDLYRLLSPYETNRVALQYATPDKKESLVFSYLMKKEIAGNDQVLYLKGLDPAKEYTVKEVNKAPGKKSRLALLEGKKFTGDFLMTYGVRFPMSEEFESVVFQLVSE</sequence>
<evidence type="ECO:0000313" key="10">
    <source>
        <dbReference type="Proteomes" id="UP000613030"/>
    </source>
</evidence>
<dbReference type="RefSeq" id="WP_202015990.1">
    <property type="nucleotide sequence ID" value="NZ_JAERRB010000017.1"/>
</dbReference>
<gene>
    <name evidence="9" type="ORF">JI741_30055</name>
</gene>
<dbReference type="InterPro" id="IPR017853">
    <property type="entry name" value="GH"/>
</dbReference>
<reference evidence="9 10" key="1">
    <citation type="submission" date="2021-01" db="EMBL/GenBank/DDBJ databases">
        <title>Chryseolinea sp. Jin1 Genome sequencing and assembly.</title>
        <authorList>
            <person name="Kim I."/>
        </authorList>
    </citation>
    <scope>NUCLEOTIDE SEQUENCE [LARGE SCALE GENOMIC DNA]</scope>
    <source>
        <strain evidence="9 10">Jin1</strain>
    </source>
</reference>
<dbReference type="CDD" id="cd14791">
    <property type="entry name" value="GH36"/>
    <property type="match status" value="1"/>
</dbReference>
<dbReference type="Gene3D" id="2.60.40.1180">
    <property type="entry name" value="Golgi alpha-mannosidase II"/>
    <property type="match status" value="1"/>
</dbReference>
<evidence type="ECO:0000259" key="7">
    <source>
        <dbReference type="Pfam" id="PF16874"/>
    </source>
</evidence>
<comment type="caution">
    <text evidence="9">The sequence shown here is derived from an EMBL/GenBank/DDBJ whole genome shotgun (WGS) entry which is preliminary data.</text>
</comment>
<dbReference type="InterPro" id="IPR013785">
    <property type="entry name" value="Aldolase_TIM"/>
</dbReference>
<evidence type="ECO:0000256" key="4">
    <source>
        <dbReference type="ARBA" id="ARBA00023295"/>
    </source>
</evidence>
<evidence type="ECO:0000313" key="9">
    <source>
        <dbReference type="EMBL" id="MBL0745514.1"/>
    </source>
</evidence>
<feature type="domain" description="Glycosyl hydrolase family 36 C-terminal" evidence="7">
    <location>
        <begin position="634"/>
        <end position="723"/>
    </location>
</feature>
<keyword evidence="6" id="KW-0732">Signal</keyword>
<dbReference type="PIRSF" id="PIRSF005536">
    <property type="entry name" value="Agal"/>
    <property type="match status" value="1"/>
</dbReference>
<dbReference type="Pfam" id="PF16875">
    <property type="entry name" value="Glyco_hydro_36N"/>
    <property type="match status" value="1"/>
</dbReference>
<dbReference type="SUPFAM" id="SSF51445">
    <property type="entry name" value="(Trans)glycosidases"/>
    <property type="match status" value="1"/>
</dbReference>
<dbReference type="InterPro" id="IPR031705">
    <property type="entry name" value="Glyco_hydro_36_C"/>
</dbReference>
<dbReference type="Pfam" id="PF16874">
    <property type="entry name" value="Glyco_hydro_36C"/>
    <property type="match status" value="1"/>
</dbReference>
<dbReference type="InterPro" id="IPR038417">
    <property type="entry name" value="Alpga-gal_N_sf"/>
</dbReference>
<dbReference type="InterPro" id="IPR031704">
    <property type="entry name" value="Glyco_hydro_36_N"/>
</dbReference>